<dbReference type="PANTHER" id="PTHR15032:SF4">
    <property type="entry name" value="N-ACYL-PHOSPHATIDYLETHANOLAMINE-HYDROLYZING PHOSPHOLIPASE D"/>
    <property type="match status" value="1"/>
</dbReference>
<dbReference type="GO" id="GO:0008270">
    <property type="term" value="F:zinc ion binding"/>
    <property type="evidence" value="ECO:0007669"/>
    <property type="project" value="InterPro"/>
</dbReference>
<dbReference type="SUPFAM" id="SSF56281">
    <property type="entry name" value="Metallo-hydrolase/oxidoreductase"/>
    <property type="match status" value="1"/>
</dbReference>
<comment type="caution">
    <text evidence="3">The sequence shown here is derived from an EMBL/GenBank/DDBJ whole genome shotgun (WGS) entry which is preliminary data.</text>
</comment>
<dbReference type="Pfam" id="PF12706">
    <property type="entry name" value="Lactamase_B_2"/>
    <property type="match status" value="1"/>
</dbReference>
<dbReference type="FunCoup" id="A0A2P6NIZ4">
    <property type="interactions" value="4"/>
</dbReference>
<dbReference type="PANTHER" id="PTHR15032">
    <property type="entry name" value="N-ACYL-PHOSPHATIDYLETHANOLAMINE-HYDROLYZING PHOSPHOLIPASE D"/>
    <property type="match status" value="1"/>
</dbReference>
<dbReference type="GO" id="GO:0005737">
    <property type="term" value="C:cytoplasm"/>
    <property type="evidence" value="ECO:0007669"/>
    <property type="project" value="TreeGrafter"/>
</dbReference>
<dbReference type="AlphaFoldDB" id="A0A2P6NIZ4"/>
<feature type="domain" description="Metallo-beta-lactamase" evidence="2">
    <location>
        <begin position="93"/>
        <end position="291"/>
    </location>
</feature>
<dbReference type="EMBL" id="MDYQ01000073">
    <property type="protein sequence ID" value="PRP83899.1"/>
    <property type="molecule type" value="Genomic_DNA"/>
</dbReference>
<gene>
    <name evidence="3" type="ORF">PROFUN_08836</name>
</gene>
<evidence type="ECO:0000313" key="4">
    <source>
        <dbReference type="Proteomes" id="UP000241769"/>
    </source>
</evidence>
<dbReference type="InterPro" id="IPR024884">
    <property type="entry name" value="NAPE-PLD"/>
</dbReference>
<accession>A0A2P6NIZ4</accession>
<dbReference type="Proteomes" id="UP000241769">
    <property type="component" value="Unassembled WGS sequence"/>
</dbReference>
<dbReference type="InParanoid" id="A0A2P6NIZ4"/>
<sequence>MALLEEKIKPLISSKGLYANPWPEFKQPGFGAIFKWQFTRKDPLRGLTQKDLDQMIPATKVDLSKIAEKVTDGIQATWIGHSSVLIQMDGLTFLTDPVFADRCSPLSFAGPKRYRPLPLQLSELPPIDFVIISHDHYDHLDSSVLRHFANNKLHDTKWFIPKGQTKYFHPEGIKNIVELDWWETAQFSESVSLTFTPAQHWSKRYATTSFDSLWGSWVVQGPTKKVFFSGDTGYCPVFKDIGKHYGPFDFSMIAIGAYQPRELMKPQHIDPEEAVKIHQDIGSKQSMGIHWGTFVLTDEPVDEPPKLTREWMQKSNLPVEDFTVLDIGETRMFGKSLVTEI</sequence>
<dbReference type="Gene3D" id="3.60.15.10">
    <property type="entry name" value="Ribonuclease Z/Hydroxyacylglutathione hydrolase-like"/>
    <property type="match status" value="1"/>
</dbReference>
<dbReference type="InterPro" id="IPR036866">
    <property type="entry name" value="RibonucZ/Hydroxyglut_hydro"/>
</dbReference>
<name>A0A2P6NIZ4_9EUKA</name>
<keyword evidence="4" id="KW-1185">Reference proteome</keyword>
<evidence type="ECO:0000313" key="3">
    <source>
        <dbReference type="EMBL" id="PRP83899.1"/>
    </source>
</evidence>
<evidence type="ECO:0000259" key="2">
    <source>
        <dbReference type="Pfam" id="PF12706"/>
    </source>
</evidence>
<dbReference type="PIRSF" id="PIRSF038896">
    <property type="entry name" value="NAPE-PLD"/>
    <property type="match status" value="1"/>
</dbReference>
<protein>
    <submittedName>
        <fullName evidence="3">N-acyl-phosphatidylethanolamine-hydrolyzing phospholipase D-like</fullName>
    </submittedName>
</protein>
<evidence type="ECO:0000256" key="1">
    <source>
        <dbReference type="PIRSR" id="PIRSR038896-50"/>
    </source>
</evidence>
<dbReference type="STRING" id="1890364.A0A2P6NIZ4"/>
<reference evidence="3 4" key="1">
    <citation type="journal article" date="2018" name="Genome Biol. Evol.">
        <title>Multiple Roots of Fruiting Body Formation in Amoebozoa.</title>
        <authorList>
            <person name="Hillmann F."/>
            <person name="Forbes G."/>
            <person name="Novohradska S."/>
            <person name="Ferling I."/>
            <person name="Riege K."/>
            <person name="Groth M."/>
            <person name="Westermann M."/>
            <person name="Marz M."/>
            <person name="Spaller T."/>
            <person name="Winckler T."/>
            <person name="Schaap P."/>
            <person name="Glockner G."/>
        </authorList>
    </citation>
    <scope>NUCLEOTIDE SEQUENCE [LARGE SCALE GENOMIC DNA]</scope>
    <source>
        <strain evidence="3 4">Jena</strain>
    </source>
</reference>
<organism evidence="3 4">
    <name type="scientific">Planoprotostelium fungivorum</name>
    <dbReference type="NCBI Taxonomy" id="1890364"/>
    <lineage>
        <taxon>Eukaryota</taxon>
        <taxon>Amoebozoa</taxon>
        <taxon>Evosea</taxon>
        <taxon>Variosea</taxon>
        <taxon>Cavosteliida</taxon>
        <taxon>Cavosteliaceae</taxon>
        <taxon>Planoprotostelium</taxon>
    </lineage>
</organism>
<proteinExistence type="predicted"/>
<dbReference type="GO" id="GO:0070290">
    <property type="term" value="F:N-acylphosphatidylethanolamine-specific phospholipase D activity"/>
    <property type="evidence" value="ECO:0007669"/>
    <property type="project" value="InterPro"/>
</dbReference>
<feature type="binding site" evidence="1">
    <location>
        <position position="268"/>
    </location>
    <ligand>
        <name>an N-acyl-1,2-diacyl-sn-glycero-3-phosphoethanolamine</name>
        <dbReference type="ChEBI" id="CHEBI:62537"/>
    </ligand>
</feature>
<feature type="binding site" evidence="1">
    <location>
        <position position="137"/>
    </location>
    <ligand>
        <name>an N-acyl-1,2-diacyl-sn-glycero-3-phosphoethanolamine</name>
        <dbReference type="ChEBI" id="CHEBI:62537"/>
    </ligand>
</feature>
<dbReference type="InterPro" id="IPR001279">
    <property type="entry name" value="Metallo-B-lactamas"/>
</dbReference>
<dbReference type="OrthoDB" id="332863at2759"/>